<evidence type="ECO:0000256" key="8">
    <source>
        <dbReference type="ARBA" id="ARBA00041763"/>
    </source>
</evidence>
<keyword evidence="5" id="KW-0378">Hydrolase</keyword>
<dbReference type="InterPro" id="IPR035105">
    <property type="entry name" value="Deoxycytidylate_deaminase_dom"/>
</dbReference>
<evidence type="ECO:0000259" key="10">
    <source>
        <dbReference type="PROSITE" id="PS51747"/>
    </source>
</evidence>
<evidence type="ECO:0000256" key="3">
    <source>
        <dbReference type="ARBA" id="ARBA00022723"/>
    </source>
</evidence>
<dbReference type="Proteomes" id="UP001378960">
    <property type="component" value="Unassembled WGS sequence"/>
</dbReference>
<comment type="cofactor">
    <cofactor evidence="1">
        <name>Zn(2+)</name>
        <dbReference type="ChEBI" id="CHEBI:29105"/>
    </cofactor>
</comment>
<name>A0AAV5QWL0_PICKL</name>
<dbReference type="GO" id="GO:0005737">
    <property type="term" value="C:cytoplasm"/>
    <property type="evidence" value="ECO:0007669"/>
    <property type="project" value="TreeGrafter"/>
</dbReference>
<sequence length="310" mass="34775">MLVALEGAPGSGVSNIADTLCSDFKFTLLSYVDSTPSNNYEFNDATTLLDYITTNWLDNMVIYNISSHIPDFSDFMKRPFVLLVTVDSSIHTKFERSEITSLSKFCEITDDYYNSINSKTFKFTDNAKLHLINNTSDQTSLLKNLKKIDLLNVHRLRPDWDSYFMSFTDLAAMRSNCMKRKVGCVIVKDNRVLATGYNGTPRGFTNCNEGGCYRCNHPLESGPLSTCLCLHAEENALLEAGRSKVETGSILYCNTCPCLTCSIKIVQVGIKEVIYSQSYNMDQLSKKIFTEAGVTIRQFTPPSYGTIILE</sequence>
<dbReference type="GO" id="GO:0009165">
    <property type="term" value="P:nucleotide biosynthetic process"/>
    <property type="evidence" value="ECO:0007669"/>
    <property type="project" value="UniProtKB-KW"/>
</dbReference>
<dbReference type="EMBL" id="BTGB01000001">
    <property type="protein sequence ID" value="GMM43666.1"/>
    <property type="molecule type" value="Genomic_DNA"/>
</dbReference>
<keyword evidence="6" id="KW-0862">Zinc</keyword>
<dbReference type="InterPro" id="IPR015517">
    <property type="entry name" value="dCMP_deaminase-rel"/>
</dbReference>
<dbReference type="GO" id="GO:0004132">
    <property type="term" value="F:dCMP deaminase activity"/>
    <property type="evidence" value="ECO:0007669"/>
    <property type="project" value="UniProtKB-EC"/>
</dbReference>
<reference evidence="11 12" key="1">
    <citation type="journal article" date="2023" name="Elife">
        <title>Identification of key yeast species and microbe-microbe interactions impacting larval growth of Drosophila in the wild.</title>
        <authorList>
            <person name="Mure A."/>
            <person name="Sugiura Y."/>
            <person name="Maeda R."/>
            <person name="Honda K."/>
            <person name="Sakurai N."/>
            <person name="Takahashi Y."/>
            <person name="Watada M."/>
            <person name="Katoh T."/>
            <person name="Gotoh A."/>
            <person name="Gotoh Y."/>
            <person name="Taniguchi I."/>
            <person name="Nakamura K."/>
            <person name="Hayashi T."/>
            <person name="Katayama T."/>
            <person name="Uemura T."/>
            <person name="Hattori Y."/>
        </authorList>
    </citation>
    <scope>NUCLEOTIDE SEQUENCE [LARGE SCALE GENOMIC DNA]</scope>
    <source>
        <strain evidence="11 12">PK-24</strain>
    </source>
</reference>
<keyword evidence="12" id="KW-1185">Reference proteome</keyword>
<accession>A0AAV5QWL0</accession>
<dbReference type="Pfam" id="PF00383">
    <property type="entry name" value="dCMP_cyt_deam_1"/>
    <property type="match status" value="1"/>
</dbReference>
<evidence type="ECO:0000313" key="11">
    <source>
        <dbReference type="EMBL" id="GMM43666.1"/>
    </source>
</evidence>
<organism evidence="11 12">
    <name type="scientific">Pichia kluyveri</name>
    <name type="common">Yeast</name>
    <dbReference type="NCBI Taxonomy" id="36015"/>
    <lineage>
        <taxon>Eukaryota</taxon>
        <taxon>Fungi</taxon>
        <taxon>Dikarya</taxon>
        <taxon>Ascomycota</taxon>
        <taxon>Saccharomycotina</taxon>
        <taxon>Pichiomycetes</taxon>
        <taxon>Pichiales</taxon>
        <taxon>Pichiaceae</taxon>
        <taxon>Pichia</taxon>
    </lineage>
</organism>
<protein>
    <recommendedName>
        <fullName evidence="9">Deoxycytidylate deaminase</fullName>
        <ecNumber evidence="7">3.5.4.12</ecNumber>
    </recommendedName>
    <alternativeName>
        <fullName evidence="8">dCMP deaminase</fullName>
    </alternativeName>
</protein>
<dbReference type="CDD" id="cd01286">
    <property type="entry name" value="deoxycytidylate_deaminase"/>
    <property type="match status" value="1"/>
</dbReference>
<evidence type="ECO:0000256" key="7">
    <source>
        <dbReference type="ARBA" id="ARBA00038938"/>
    </source>
</evidence>
<keyword evidence="3" id="KW-0479">Metal-binding</keyword>
<feature type="domain" description="CMP/dCMP-type deaminase" evidence="10">
    <location>
        <begin position="159"/>
        <end position="292"/>
    </location>
</feature>
<dbReference type="AlphaFoldDB" id="A0AAV5QWL0"/>
<dbReference type="PROSITE" id="PS51747">
    <property type="entry name" value="CYT_DCMP_DEAMINASES_2"/>
    <property type="match status" value="1"/>
</dbReference>
<dbReference type="EC" id="3.5.4.12" evidence="7"/>
<dbReference type="SUPFAM" id="SSF53927">
    <property type="entry name" value="Cytidine deaminase-like"/>
    <property type="match status" value="1"/>
</dbReference>
<dbReference type="InterPro" id="IPR016193">
    <property type="entry name" value="Cytidine_deaminase-like"/>
</dbReference>
<evidence type="ECO:0000256" key="2">
    <source>
        <dbReference type="ARBA" id="ARBA00006576"/>
    </source>
</evidence>
<dbReference type="InterPro" id="IPR002125">
    <property type="entry name" value="CMP_dCMP_dom"/>
</dbReference>
<dbReference type="PROSITE" id="PS00903">
    <property type="entry name" value="CYT_DCMP_DEAMINASES_1"/>
    <property type="match status" value="1"/>
</dbReference>
<keyword evidence="4" id="KW-0545">Nucleotide biosynthesis</keyword>
<dbReference type="InterPro" id="IPR016192">
    <property type="entry name" value="APOBEC/CMP_deaminase_Zn-bd"/>
</dbReference>
<comment type="caution">
    <text evidence="11">The sequence shown here is derived from an EMBL/GenBank/DDBJ whole genome shotgun (WGS) entry which is preliminary data.</text>
</comment>
<proteinExistence type="inferred from homology"/>
<evidence type="ECO:0000256" key="9">
    <source>
        <dbReference type="ARBA" id="ARBA00071582"/>
    </source>
</evidence>
<dbReference type="Gene3D" id="3.40.140.10">
    <property type="entry name" value="Cytidine Deaminase, domain 2"/>
    <property type="match status" value="1"/>
</dbReference>
<gene>
    <name evidence="11" type="ORF">DAPK24_002410</name>
</gene>
<dbReference type="PANTHER" id="PTHR11086">
    <property type="entry name" value="DEOXYCYTIDYLATE DEAMINASE-RELATED"/>
    <property type="match status" value="1"/>
</dbReference>
<evidence type="ECO:0000313" key="12">
    <source>
        <dbReference type="Proteomes" id="UP001378960"/>
    </source>
</evidence>
<evidence type="ECO:0000256" key="5">
    <source>
        <dbReference type="ARBA" id="ARBA00022801"/>
    </source>
</evidence>
<dbReference type="FunFam" id="3.40.140.10:FF:000035">
    <property type="entry name" value="dCMP deaminase"/>
    <property type="match status" value="1"/>
</dbReference>
<evidence type="ECO:0000256" key="6">
    <source>
        <dbReference type="ARBA" id="ARBA00022833"/>
    </source>
</evidence>
<evidence type="ECO:0000256" key="1">
    <source>
        <dbReference type="ARBA" id="ARBA00001947"/>
    </source>
</evidence>
<evidence type="ECO:0000256" key="4">
    <source>
        <dbReference type="ARBA" id="ARBA00022727"/>
    </source>
</evidence>
<comment type="similarity">
    <text evidence="2">Belongs to the cytidine and deoxycytidylate deaminase family.</text>
</comment>
<dbReference type="PANTHER" id="PTHR11086:SF18">
    <property type="entry name" value="DEOXYCYTIDYLATE DEAMINASE"/>
    <property type="match status" value="1"/>
</dbReference>
<dbReference type="GO" id="GO:0008270">
    <property type="term" value="F:zinc ion binding"/>
    <property type="evidence" value="ECO:0007669"/>
    <property type="project" value="InterPro"/>
</dbReference>